<keyword evidence="4 13" id="KW-0479">Metal-binding</keyword>
<keyword evidence="7 13" id="KW-0378">Hydrolase</keyword>
<dbReference type="GO" id="GO:0008821">
    <property type="term" value="F:crossover junction DNA endonuclease activity"/>
    <property type="evidence" value="ECO:0007669"/>
    <property type="project" value="UniProtKB-UniRule"/>
</dbReference>
<dbReference type="Proteomes" id="UP000176204">
    <property type="component" value="Chromosome I"/>
</dbReference>
<accession>A0A1C7PC76</accession>
<evidence type="ECO:0000313" key="16">
    <source>
        <dbReference type="Proteomes" id="UP000176204"/>
    </source>
</evidence>
<dbReference type="GO" id="GO:0006281">
    <property type="term" value="P:DNA repair"/>
    <property type="evidence" value="ECO:0007669"/>
    <property type="project" value="UniProtKB-UniRule"/>
</dbReference>
<comment type="cofactor">
    <cofactor evidence="13">
        <name>Mg(2+)</name>
        <dbReference type="ChEBI" id="CHEBI:18420"/>
    </cofactor>
    <text evidence="13">Binds 2 Mg(2+) ion per subunit.</text>
</comment>
<dbReference type="InterPro" id="IPR002176">
    <property type="entry name" value="X-over_junc_endoDNase_RuvC"/>
</dbReference>
<dbReference type="InterPro" id="IPR012337">
    <property type="entry name" value="RNaseH-like_sf"/>
</dbReference>
<evidence type="ECO:0000256" key="5">
    <source>
        <dbReference type="ARBA" id="ARBA00022759"/>
    </source>
</evidence>
<gene>
    <name evidence="13" type="primary">ruvC</name>
    <name evidence="15" type="ORF">PYTT_2099</name>
</gene>
<dbReference type="KEGG" id="agl:PYTT_2099"/>
<feature type="binding site" evidence="13">
    <location>
        <position position="139"/>
    </location>
    <ligand>
        <name>Mg(2+)</name>
        <dbReference type="ChEBI" id="CHEBI:18420"/>
        <label>1</label>
    </ligand>
</feature>
<comment type="subcellular location">
    <subcellularLocation>
        <location evidence="13">Cytoplasm</location>
    </subcellularLocation>
</comment>
<dbReference type="FunFam" id="3.30.420.10:FF:000002">
    <property type="entry name" value="Crossover junction endodeoxyribonuclease RuvC"/>
    <property type="match status" value="1"/>
</dbReference>
<keyword evidence="5 13" id="KW-0255">Endonuclease</keyword>
<dbReference type="Gene3D" id="3.30.420.10">
    <property type="entry name" value="Ribonuclease H-like superfamily/Ribonuclease H"/>
    <property type="match status" value="1"/>
</dbReference>
<dbReference type="EMBL" id="LT629973">
    <property type="protein sequence ID" value="SEH96022.1"/>
    <property type="molecule type" value="Genomic_DNA"/>
</dbReference>
<keyword evidence="2 13" id="KW-0963">Cytoplasm</keyword>
<dbReference type="GO" id="GO:0048476">
    <property type="term" value="C:Holliday junction resolvase complex"/>
    <property type="evidence" value="ECO:0007669"/>
    <property type="project" value="UniProtKB-UniRule"/>
</dbReference>
<comment type="function">
    <text evidence="13">The RuvA-RuvB-RuvC complex processes Holliday junction (HJ) DNA during genetic recombination and DNA repair. Endonuclease that resolves HJ intermediates. Cleaves cruciform DNA by making single-stranded nicks across the HJ at symmetrical positions within the homologous arms, yielding a 5'-phosphate and a 3'-hydroxyl group; requires a central core of homology in the junction. The consensus cleavage sequence is 5'-(A/T)TT(C/G)-3'. Cleavage occurs on the 3'-side of the TT dinucleotide at the point of strand exchange. HJ branch migration catalyzed by RuvA-RuvB allows RuvC to scan DNA until it finds its consensus sequence, where it cleaves and resolves the cruciform DNA.</text>
</comment>
<evidence type="ECO:0000256" key="13">
    <source>
        <dbReference type="HAMAP-Rule" id="MF_00034"/>
    </source>
</evidence>
<evidence type="ECO:0000256" key="9">
    <source>
        <dbReference type="ARBA" id="ARBA00023125"/>
    </source>
</evidence>
<keyword evidence="9 13" id="KW-0238">DNA-binding</keyword>
<evidence type="ECO:0000256" key="7">
    <source>
        <dbReference type="ARBA" id="ARBA00022801"/>
    </source>
</evidence>
<evidence type="ECO:0000256" key="3">
    <source>
        <dbReference type="ARBA" id="ARBA00022722"/>
    </source>
</evidence>
<dbReference type="OrthoDB" id="9805499at2"/>
<keyword evidence="3 13" id="KW-0540">Nuclease</keyword>
<comment type="catalytic activity">
    <reaction evidence="12 13">
        <text>Endonucleolytic cleavage at a junction such as a reciprocal single-stranded crossover between two homologous DNA duplexes (Holliday junction).</text>
        <dbReference type="EC" id="3.1.21.10"/>
    </reaction>
</comment>
<keyword evidence="16" id="KW-1185">Reference proteome</keyword>
<keyword evidence="8 13" id="KW-0460">Magnesium</keyword>
<dbReference type="RefSeq" id="WP_067775320.1">
    <property type="nucleotide sequence ID" value="NZ_JACVVN010000012.1"/>
</dbReference>
<dbReference type="GO" id="GO:0000287">
    <property type="term" value="F:magnesium ion binding"/>
    <property type="evidence" value="ECO:0007669"/>
    <property type="project" value="UniProtKB-UniRule"/>
</dbReference>
<dbReference type="HAMAP" id="MF_00034">
    <property type="entry name" value="RuvC"/>
    <property type="match status" value="1"/>
</dbReference>
<dbReference type="InterPro" id="IPR020563">
    <property type="entry name" value="X-over_junc_endoDNase_Mg_BS"/>
</dbReference>
<evidence type="ECO:0000313" key="15">
    <source>
        <dbReference type="EMBL" id="SEH96022.1"/>
    </source>
</evidence>
<feature type="binding site" evidence="13">
    <location>
        <position position="67"/>
    </location>
    <ligand>
        <name>Mg(2+)</name>
        <dbReference type="ChEBI" id="CHEBI:18420"/>
        <label>2</label>
    </ligand>
</feature>
<comment type="subunit">
    <text evidence="13">Homodimer which binds Holliday junction (HJ) DNA. The HJ becomes 2-fold symmetrical on binding to RuvC with unstacked arms; it has a different conformation from HJ DNA in complex with RuvA. In the full resolvosome a probable DNA-RuvA(4)-RuvB(12)-RuvC(2) complex forms which resolves the HJ.</text>
</comment>
<evidence type="ECO:0000256" key="2">
    <source>
        <dbReference type="ARBA" id="ARBA00022490"/>
    </source>
</evidence>
<dbReference type="InterPro" id="IPR036397">
    <property type="entry name" value="RNaseH_sf"/>
</dbReference>
<sequence length="168" mass="18328">MRVLAIDPAIRHTGYAVIEGNSREARALEYGTLSIPQSRSQSECLLLIHERIGELIASWQPDELAIEQIIYVQSHRTAITMGSARAAVVIAAAGCGLRIMEYPPTCVKLAVVGKGSAQKQQVAFMMRALLHLTETPPPDAADALAIAFTHLAATDPLRAHLFDKRKYI</sequence>
<dbReference type="PROSITE" id="PS01321">
    <property type="entry name" value="RUVC"/>
    <property type="match status" value="1"/>
</dbReference>
<feature type="active site" evidence="13">
    <location>
        <position position="67"/>
    </location>
</feature>
<feature type="binding site" evidence="13">
    <location>
        <position position="7"/>
    </location>
    <ligand>
        <name>Mg(2+)</name>
        <dbReference type="ChEBI" id="CHEBI:18420"/>
        <label>1</label>
    </ligand>
</feature>
<evidence type="ECO:0000256" key="6">
    <source>
        <dbReference type="ARBA" id="ARBA00022763"/>
    </source>
</evidence>
<dbReference type="CDD" id="cd16962">
    <property type="entry name" value="RuvC"/>
    <property type="match status" value="1"/>
</dbReference>
<evidence type="ECO:0000256" key="14">
    <source>
        <dbReference type="NCBIfam" id="TIGR00228"/>
    </source>
</evidence>
<dbReference type="GO" id="GO:0005737">
    <property type="term" value="C:cytoplasm"/>
    <property type="evidence" value="ECO:0007669"/>
    <property type="project" value="UniProtKB-SubCell"/>
</dbReference>
<dbReference type="STRING" id="1679444.PYTT_2099"/>
<dbReference type="NCBIfam" id="TIGR00228">
    <property type="entry name" value="ruvC"/>
    <property type="match status" value="1"/>
</dbReference>
<dbReference type="PATRIC" id="fig|1679444.3.peg.2826"/>
<dbReference type="AlphaFoldDB" id="A0A1C7PC76"/>
<evidence type="ECO:0000256" key="8">
    <source>
        <dbReference type="ARBA" id="ARBA00022842"/>
    </source>
</evidence>
<dbReference type="PANTHER" id="PTHR30194">
    <property type="entry name" value="CROSSOVER JUNCTION ENDODEOXYRIBONUCLEASE RUVC"/>
    <property type="match status" value="1"/>
</dbReference>
<evidence type="ECO:0000256" key="11">
    <source>
        <dbReference type="ARBA" id="ARBA00023204"/>
    </source>
</evidence>
<dbReference type="GO" id="GO:0003677">
    <property type="term" value="F:DNA binding"/>
    <property type="evidence" value="ECO:0007669"/>
    <property type="project" value="UniProtKB-KW"/>
</dbReference>
<dbReference type="PANTHER" id="PTHR30194:SF3">
    <property type="entry name" value="CROSSOVER JUNCTION ENDODEOXYRIBONUCLEASE RUVC"/>
    <property type="match status" value="1"/>
</dbReference>
<dbReference type="EC" id="3.1.21.10" evidence="13 14"/>
<dbReference type="PRINTS" id="PR00696">
    <property type="entry name" value="RSOLVASERUVC"/>
</dbReference>
<evidence type="ECO:0000256" key="12">
    <source>
        <dbReference type="ARBA" id="ARBA00029354"/>
    </source>
</evidence>
<keyword evidence="6 13" id="KW-0227">DNA damage</keyword>
<evidence type="ECO:0000256" key="4">
    <source>
        <dbReference type="ARBA" id="ARBA00022723"/>
    </source>
</evidence>
<feature type="active site" evidence="13">
    <location>
        <position position="139"/>
    </location>
</feature>
<proteinExistence type="inferred from homology"/>
<reference evidence="16" key="1">
    <citation type="submission" date="2016-09" db="EMBL/GenBank/DDBJ databases">
        <authorList>
            <person name="Koehorst J."/>
        </authorList>
    </citation>
    <scope>NUCLEOTIDE SEQUENCE [LARGE SCALE GENOMIC DNA]</scope>
</reference>
<keyword evidence="10 13" id="KW-0233">DNA recombination</keyword>
<dbReference type="Pfam" id="PF02075">
    <property type="entry name" value="RuvC"/>
    <property type="match status" value="1"/>
</dbReference>
<evidence type="ECO:0000256" key="1">
    <source>
        <dbReference type="ARBA" id="ARBA00009518"/>
    </source>
</evidence>
<keyword evidence="11 13" id="KW-0234">DNA repair</keyword>
<name>A0A1C7PC76_9BACT</name>
<comment type="similarity">
    <text evidence="1 13">Belongs to the RuvC family.</text>
</comment>
<dbReference type="GO" id="GO:0006310">
    <property type="term" value="P:DNA recombination"/>
    <property type="evidence" value="ECO:0007669"/>
    <property type="project" value="UniProtKB-UniRule"/>
</dbReference>
<feature type="active site" evidence="13">
    <location>
        <position position="7"/>
    </location>
</feature>
<evidence type="ECO:0000256" key="10">
    <source>
        <dbReference type="ARBA" id="ARBA00023172"/>
    </source>
</evidence>
<protein>
    <recommendedName>
        <fullName evidence="13 14">Crossover junction endodeoxyribonuclease RuvC</fullName>
        <ecNumber evidence="13 14">3.1.21.10</ecNumber>
    </recommendedName>
    <alternativeName>
        <fullName evidence="13">Holliday junction nuclease RuvC</fullName>
    </alternativeName>
    <alternativeName>
        <fullName evidence="13">Holliday junction resolvase RuvC</fullName>
    </alternativeName>
</protein>
<organism evidence="15 16">
    <name type="scientific">Akkermansia glycaniphila</name>
    <dbReference type="NCBI Taxonomy" id="1679444"/>
    <lineage>
        <taxon>Bacteria</taxon>
        <taxon>Pseudomonadati</taxon>
        <taxon>Verrucomicrobiota</taxon>
        <taxon>Verrucomicrobiia</taxon>
        <taxon>Verrucomicrobiales</taxon>
        <taxon>Akkermansiaceae</taxon>
        <taxon>Akkermansia</taxon>
    </lineage>
</organism>
<dbReference type="SUPFAM" id="SSF53098">
    <property type="entry name" value="Ribonuclease H-like"/>
    <property type="match status" value="1"/>
</dbReference>